<proteinExistence type="predicted"/>
<accession>A0ACC0XAN8</accession>
<sequence length="117" mass="13702">MATHFQARSWPQMMSPPPITWIEQRLLRFLSRTSRFLHPSMKNFSRRLAGFLFLITLGDYSTIFFSIGMFKLAASTLQNTDHSCNPRLTEPILLLQTTLLWDQFLRPVHFCLLVLMV</sequence>
<gene>
    <name evidence="1" type="ORF">Pint_21708</name>
</gene>
<keyword evidence="2" id="KW-1185">Reference proteome</keyword>
<protein>
    <submittedName>
        <fullName evidence="1">Uncharacterized protein</fullName>
    </submittedName>
</protein>
<name>A0ACC0XAN8_9ROSI</name>
<dbReference type="Proteomes" id="UP001163603">
    <property type="component" value="Chromosome 13"/>
</dbReference>
<evidence type="ECO:0000313" key="2">
    <source>
        <dbReference type="Proteomes" id="UP001163603"/>
    </source>
</evidence>
<organism evidence="1 2">
    <name type="scientific">Pistacia integerrima</name>
    <dbReference type="NCBI Taxonomy" id="434235"/>
    <lineage>
        <taxon>Eukaryota</taxon>
        <taxon>Viridiplantae</taxon>
        <taxon>Streptophyta</taxon>
        <taxon>Embryophyta</taxon>
        <taxon>Tracheophyta</taxon>
        <taxon>Spermatophyta</taxon>
        <taxon>Magnoliopsida</taxon>
        <taxon>eudicotyledons</taxon>
        <taxon>Gunneridae</taxon>
        <taxon>Pentapetalae</taxon>
        <taxon>rosids</taxon>
        <taxon>malvids</taxon>
        <taxon>Sapindales</taxon>
        <taxon>Anacardiaceae</taxon>
        <taxon>Pistacia</taxon>
    </lineage>
</organism>
<reference evidence="2" key="1">
    <citation type="journal article" date="2023" name="G3 (Bethesda)">
        <title>Genome assembly and association tests identify interacting loci associated with vigor, precocity, and sex in interspecific pistachio rootstocks.</title>
        <authorList>
            <person name="Palmer W."/>
            <person name="Jacygrad E."/>
            <person name="Sagayaradj S."/>
            <person name="Cavanaugh K."/>
            <person name="Han R."/>
            <person name="Bertier L."/>
            <person name="Beede B."/>
            <person name="Kafkas S."/>
            <person name="Golino D."/>
            <person name="Preece J."/>
            <person name="Michelmore R."/>
        </authorList>
    </citation>
    <scope>NUCLEOTIDE SEQUENCE [LARGE SCALE GENOMIC DNA]</scope>
</reference>
<evidence type="ECO:0000313" key="1">
    <source>
        <dbReference type="EMBL" id="KAJ0013543.1"/>
    </source>
</evidence>
<comment type="caution">
    <text evidence="1">The sequence shown here is derived from an EMBL/GenBank/DDBJ whole genome shotgun (WGS) entry which is preliminary data.</text>
</comment>
<dbReference type="EMBL" id="CM047748">
    <property type="protein sequence ID" value="KAJ0013543.1"/>
    <property type="molecule type" value="Genomic_DNA"/>
</dbReference>